<dbReference type="Gene3D" id="3.40.50.150">
    <property type="entry name" value="Vaccinia Virus protein VP39"/>
    <property type="match status" value="1"/>
</dbReference>
<dbReference type="PIRSF" id="PIRSF023956">
    <property type="entry name" value="Thiopurine_S-methyltransferase"/>
    <property type="match status" value="1"/>
</dbReference>
<dbReference type="STRING" id="862908.BMS_1763"/>
<keyword evidence="8" id="KW-0949">S-adenosyl-L-methionine</keyword>
<evidence type="ECO:0000256" key="3">
    <source>
        <dbReference type="ARBA" id="ARBA00008145"/>
    </source>
</evidence>
<dbReference type="GO" id="GO:0008119">
    <property type="term" value="F:thiopurine S-methyltransferase activity"/>
    <property type="evidence" value="ECO:0007669"/>
    <property type="project" value="UniProtKB-EC"/>
</dbReference>
<evidence type="ECO:0000256" key="7">
    <source>
        <dbReference type="ARBA" id="ARBA00022679"/>
    </source>
</evidence>
<comment type="subcellular location">
    <subcellularLocation>
        <location evidence="2">Cytoplasm</location>
    </subcellularLocation>
</comment>
<dbReference type="Pfam" id="PF05724">
    <property type="entry name" value="TPMT"/>
    <property type="match status" value="1"/>
</dbReference>
<comment type="catalytic activity">
    <reaction evidence="1">
        <text>S-adenosyl-L-methionine + a thiopurine = S-adenosyl-L-homocysteine + a thiopurine S-methylether.</text>
        <dbReference type="EC" id="2.1.1.67"/>
    </reaction>
</comment>
<evidence type="ECO:0000256" key="1">
    <source>
        <dbReference type="ARBA" id="ARBA00000903"/>
    </source>
</evidence>
<comment type="similarity">
    <text evidence="3">Belongs to the class I-like SAM-binding methyltransferase superfamily. TPMT family.</text>
</comment>
<evidence type="ECO:0000256" key="8">
    <source>
        <dbReference type="ARBA" id="ARBA00022691"/>
    </source>
</evidence>
<evidence type="ECO:0000256" key="4">
    <source>
        <dbReference type="ARBA" id="ARBA00011905"/>
    </source>
</evidence>
<proteinExistence type="inferred from homology"/>
<dbReference type="GO" id="GO:0005737">
    <property type="term" value="C:cytoplasm"/>
    <property type="evidence" value="ECO:0007669"/>
    <property type="project" value="UniProtKB-SubCell"/>
</dbReference>
<reference evidence="10" key="1">
    <citation type="journal article" date="2013" name="ISME J.">
        <title>A small predatory core genome in the divergent marine Bacteriovorax marinus SJ and the terrestrial Bdellovibrio bacteriovorus.</title>
        <authorList>
            <person name="Crossman L.C."/>
            <person name="Chen H."/>
            <person name="Cerdeno-Tarraga A.M."/>
            <person name="Brooks K."/>
            <person name="Quail M.A."/>
            <person name="Pineiro S.A."/>
            <person name="Hobley L."/>
            <person name="Sockett R.E."/>
            <person name="Bentley S.D."/>
            <person name="Parkhill J."/>
            <person name="Williams H.N."/>
            <person name="Stine O.C."/>
        </authorList>
    </citation>
    <scope>NUCLEOTIDE SEQUENCE [LARGE SCALE GENOMIC DNA]</scope>
    <source>
        <strain evidence="10">ATCC BAA-682 / DSM 15412 / SJ</strain>
    </source>
</reference>
<dbReference type="SUPFAM" id="SSF53335">
    <property type="entry name" value="S-adenosyl-L-methionine-dependent methyltransferases"/>
    <property type="match status" value="1"/>
</dbReference>
<accession>E1X1S8</accession>
<dbReference type="InterPro" id="IPR008854">
    <property type="entry name" value="TPMT"/>
</dbReference>
<dbReference type="eggNOG" id="COG0500">
    <property type="taxonomic scope" value="Bacteria"/>
</dbReference>
<evidence type="ECO:0000256" key="6">
    <source>
        <dbReference type="ARBA" id="ARBA00022603"/>
    </source>
</evidence>
<dbReference type="PANTHER" id="PTHR10259">
    <property type="entry name" value="THIOPURINE S-METHYLTRANSFERASE"/>
    <property type="match status" value="1"/>
</dbReference>
<evidence type="ECO:0000313" key="10">
    <source>
        <dbReference type="Proteomes" id="UP000008963"/>
    </source>
</evidence>
<keyword evidence="6" id="KW-0489">Methyltransferase</keyword>
<evidence type="ECO:0000313" key="9">
    <source>
        <dbReference type="EMBL" id="CBW26588.1"/>
    </source>
</evidence>
<dbReference type="AlphaFoldDB" id="E1X1S8"/>
<dbReference type="InterPro" id="IPR029063">
    <property type="entry name" value="SAM-dependent_MTases_sf"/>
</dbReference>
<dbReference type="KEGG" id="bmx:BMS_1763"/>
<name>E1X1S8_HALMS</name>
<keyword evidence="7" id="KW-0808">Transferase</keyword>
<protein>
    <recommendedName>
        <fullName evidence="4">thiopurine S-methyltransferase</fullName>
        <ecNumber evidence="4">2.1.1.67</ecNumber>
    </recommendedName>
</protein>
<dbReference type="PROSITE" id="PS51585">
    <property type="entry name" value="SAM_MT_TPMT"/>
    <property type="match status" value="1"/>
</dbReference>
<dbReference type="FunFam" id="3.40.50.150:FF:000101">
    <property type="entry name" value="Thiopurine S-methyltransferase"/>
    <property type="match status" value="1"/>
</dbReference>
<evidence type="ECO:0000256" key="5">
    <source>
        <dbReference type="ARBA" id="ARBA00022490"/>
    </source>
</evidence>
<dbReference type="EMBL" id="FQ312005">
    <property type="protein sequence ID" value="CBW26588.1"/>
    <property type="molecule type" value="Genomic_DNA"/>
</dbReference>
<organism evidence="9 10">
    <name type="scientific">Halobacteriovorax marinus (strain ATCC BAA-682 / DSM 15412 / SJ)</name>
    <name type="common">Bacteriovorax marinus</name>
    <dbReference type="NCBI Taxonomy" id="862908"/>
    <lineage>
        <taxon>Bacteria</taxon>
        <taxon>Pseudomonadati</taxon>
        <taxon>Bdellovibrionota</taxon>
        <taxon>Bacteriovoracia</taxon>
        <taxon>Bacteriovoracales</taxon>
        <taxon>Halobacteriovoraceae</taxon>
        <taxon>Halobacteriovorax</taxon>
    </lineage>
</organism>
<dbReference type="GO" id="GO:0032259">
    <property type="term" value="P:methylation"/>
    <property type="evidence" value="ECO:0007669"/>
    <property type="project" value="UniProtKB-KW"/>
</dbReference>
<evidence type="ECO:0000256" key="2">
    <source>
        <dbReference type="ARBA" id="ARBA00004496"/>
    </source>
</evidence>
<dbReference type="Proteomes" id="UP000008963">
    <property type="component" value="Chromosome"/>
</dbReference>
<dbReference type="RefSeq" id="WP_014244369.1">
    <property type="nucleotide sequence ID" value="NC_016620.1"/>
</dbReference>
<keyword evidence="10" id="KW-1185">Reference proteome</keyword>
<dbReference type="OrthoDB" id="9778208at2"/>
<dbReference type="HAMAP" id="MF_00812">
    <property type="entry name" value="Thiopur_methtran"/>
    <property type="match status" value="1"/>
</dbReference>
<dbReference type="HOGENOM" id="CLU_085515_1_0_7"/>
<dbReference type="EC" id="2.1.1.67" evidence="4"/>
<sequence>MEREFWENAWDENNIGFHMSETNQFLKYTFDEGIVCDIKTALIPLCGKSLDLLYLREMGIEVFGVEIATKAVEQFFEENSLDFEIEEKGNYKIYKTSGITIFCGDFFSLKRDDLPKIDFIYDRASNVALPPQMRESYYDQIRNLSSDNTQMLLLTAHSEEEDQFGPPFSISKEEIEMAYKEKAKEFKLLHEQKKKVTSKRLIKAGLKSRIMVAHYLKF</sequence>
<gene>
    <name evidence="9" type="primary">tpm</name>
    <name evidence="9" type="ordered locus">BMS_1763</name>
</gene>
<dbReference type="InterPro" id="IPR025835">
    <property type="entry name" value="Thiopurine_S-MeTrfase"/>
</dbReference>
<dbReference type="PANTHER" id="PTHR10259:SF11">
    <property type="entry name" value="THIOPURINE S-METHYLTRANSFERASE"/>
    <property type="match status" value="1"/>
</dbReference>
<dbReference type="PATRIC" id="fig|862908.3.peg.1673"/>
<keyword evidence="5" id="KW-0963">Cytoplasm</keyword>